<evidence type="ECO:0008006" key="3">
    <source>
        <dbReference type="Google" id="ProtNLM"/>
    </source>
</evidence>
<dbReference type="RefSeq" id="WP_387345932.1">
    <property type="nucleotide sequence ID" value="NZ_JBIAXI010000024.1"/>
</dbReference>
<reference evidence="1 2" key="1">
    <citation type="submission" date="2024-10" db="EMBL/GenBank/DDBJ databases">
        <title>The Natural Products Discovery Center: Release of the First 8490 Sequenced Strains for Exploring Actinobacteria Biosynthetic Diversity.</title>
        <authorList>
            <person name="Kalkreuter E."/>
            <person name="Kautsar S.A."/>
            <person name="Yang D."/>
            <person name="Bader C.D."/>
            <person name="Teijaro C.N."/>
            <person name="Fluegel L."/>
            <person name="Davis C.M."/>
            <person name="Simpson J.R."/>
            <person name="Lauterbach L."/>
            <person name="Steele A.D."/>
            <person name="Gui C."/>
            <person name="Meng S."/>
            <person name="Li G."/>
            <person name="Viehrig K."/>
            <person name="Ye F."/>
            <person name="Su P."/>
            <person name="Kiefer A.F."/>
            <person name="Nichols A."/>
            <person name="Cepeda A.J."/>
            <person name="Yan W."/>
            <person name="Fan B."/>
            <person name="Jiang Y."/>
            <person name="Adhikari A."/>
            <person name="Zheng C.-J."/>
            <person name="Schuster L."/>
            <person name="Cowan T.M."/>
            <person name="Smanski M.J."/>
            <person name="Chevrette M.G."/>
            <person name="De Carvalho L.P.S."/>
            <person name="Shen B."/>
        </authorList>
    </citation>
    <scope>NUCLEOTIDE SEQUENCE [LARGE SCALE GENOMIC DNA]</scope>
    <source>
        <strain evidence="1 2">NPDC001281</strain>
    </source>
</reference>
<organism evidence="1 2">
    <name type="scientific">Microtetraspora fusca</name>
    <dbReference type="NCBI Taxonomy" id="1997"/>
    <lineage>
        <taxon>Bacteria</taxon>
        <taxon>Bacillati</taxon>
        <taxon>Actinomycetota</taxon>
        <taxon>Actinomycetes</taxon>
        <taxon>Streptosporangiales</taxon>
        <taxon>Streptosporangiaceae</taxon>
        <taxon>Microtetraspora</taxon>
    </lineage>
</organism>
<gene>
    <name evidence="1" type="ORF">ACFY05_32015</name>
</gene>
<evidence type="ECO:0000313" key="2">
    <source>
        <dbReference type="Proteomes" id="UP001602119"/>
    </source>
</evidence>
<comment type="caution">
    <text evidence="1">The sequence shown here is derived from an EMBL/GenBank/DDBJ whole genome shotgun (WGS) entry which is preliminary data.</text>
</comment>
<dbReference type="Proteomes" id="UP001602119">
    <property type="component" value="Unassembled WGS sequence"/>
</dbReference>
<dbReference type="EMBL" id="JBIAXI010000024">
    <property type="protein sequence ID" value="MFF4777492.1"/>
    <property type="molecule type" value="Genomic_DNA"/>
</dbReference>
<name>A0ABW6VDW2_MICFU</name>
<protein>
    <recommendedName>
        <fullName evidence="3">Zinc-ribbon domain-containing protein</fullName>
    </recommendedName>
</protein>
<proteinExistence type="predicted"/>
<evidence type="ECO:0000313" key="1">
    <source>
        <dbReference type="EMBL" id="MFF4777492.1"/>
    </source>
</evidence>
<keyword evidence="2" id="KW-1185">Reference proteome</keyword>
<sequence>MSSESNSNDVPIHRRSWKSYTEGYDIYCASSWVQVGNLGQWVCGNCQKTTTDPLSPHQPDTLADCRECGRTNRISL</sequence>
<accession>A0ABW6VDW2</accession>